<dbReference type="SUPFAM" id="SSF81324">
    <property type="entry name" value="Voltage-gated potassium channels"/>
    <property type="match status" value="1"/>
</dbReference>
<keyword evidence="1" id="KW-0812">Transmembrane</keyword>
<dbReference type="Pfam" id="PF07885">
    <property type="entry name" value="Ion_trans_2"/>
    <property type="match status" value="1"/>
</dbReference>
<evidence type="ECO:0000259" key="2">
    <source>
        <dbReference type="Pfam" id="PF07885"/>
    </source>
</evidence>
<evidence type="ECO:0000256" key="1">
    <source>
        <dbReference type="SAM" id="Phobius"/>
    </source>
</evidence>
<dbReference type="Proteomes" id="UP001157133">
    <property type="component" value="Unassembled WGS sequence"/>
</dbReference>
<keyword evidence="1" id="KW-0472">Membrane</keyword>
<feature type="transmembrane region" description="Helical" evidence="1">
    <location>
        <begin position="160"/>
        <end position="181"/>
    </location>
</feature>
<feature type="transmembrane region" description="Helical" evidence="1">
    <location>
        <begin position="40"/>
        <end position="56"/>
    </location>
</feature>
<feature type="transmembrane region" description="Helical" evidence="1">
    <location>
        <begin position="193"/>
        <end position="214"/>
    </location>
</feature>
<feature type="transmembrane region" description="Helical" evidence="1">
    <location>
        <begin position="68"/>
        <end position="85"/>
    </location>
</feature>
<dbReference type="InterPro" id="IPR013099">
    <property type="entry name" value="K_chnl_dom"/>
</dbReference>
<dbReference type="RefSeq" id="WP_284208064.1">
    <property type="nucleotide sequence ID" value="NZ_BSSU01000010.1"/>
</dbReference>
<protein>
    <recommendedName>
        <fullName evidence="2">Potassium channel domain-containing protein</fullName>
    </recommendedName>
</protein>
<evidence type="ECO:0000313" key="4">
    <source>
        <dbReference type="Proteomes" id="UP001157133"/>
    </source>
</evidence>
<feature type="transmembrane region" description="Helical" evidence="1">
    <location>
        <begin position="127"/>
        <end position="148"/>
    </location>
</feature>
<proteinExistence type="predicted"/>
<evidence type="ECO:0000313" key="3">
    <source>
        <dbReference type="EMBL" id="GLX82693.1"/>
    </source>
</evidence>
<organism evidence="3 4">
    <name type="scientific">Thalassotalea eurytherma</name>
    <dbReference type="NCBI Taxonomy" id="1144278"/>
    <lineage>
        <taxon>Bacteria</taxon>
        <taxon>Pseudomonadati</taxon>
        <taxon>Pseudomonadota</taxon>
        <taxon>Gammaproteobacteria</taxon>
        <taxon>Alteromonadales</taxon>
        <taxon>Colwelliaceae</taxon>
        <taxon>Thalassotalea</taxon>
    </lineage>
</organism>
<keyword evidence="4" id="KW-1185">Reference proteome</keyword>
<dbReference type="EMBL" id="BSSU01000010">
    <property type="protein sequence ID" value="GLX82693.1"/>
    <property type="molecule type" value="Genomic_DNA"/>
</dbReference>
<comment type="caution">
    <text evidence="3">The sequence shown here is derived from an EMBL/GenBank/DDBJ whole genome shotgun (WGS) entry which is preliminary data.</text>
</comment>
<reference evidence="3 4" key="1">
    <citation type="submission" date="2023-03" db="EMBL/GenBank/DDBJ databases">
        <title>Draft genome sequence of Thalassotalea eurytherma JCM 18482T.</title>
        <authorList>
            <person name="Sawabe T."/>
        </authorList>
    </citation>
    <scope>NUCLEOTIDE SEQUENCE [LARGE SCALE GENOMIC DNA]</scope>
    <source>
        <strain evidence="3 4">JCM 18482</strain>
    </source>
</reference>
<feature type="transmembrane region" description="Helical" evidence="1">
    <location>
        <begin position="12"/>
        <end position="34"/>
    </location>
</feature>
<dbReference type="Gene3D" id="1.10.287.70">
    <property type="match status" value="1"/>
</dbReference>
<name>A0ABQ6H3D6_9GAMM</name>
<gene>
    <name evidence="3" type="ORF">theurythT_21450</name>
</gene>
<accession>A0ABQ6H3D6</accession>
<feature type="domain" description="Potassium channel" evidence="2">
    <location>
        <begin position="139"/>
        <end position="214"/>
    </location>
</feature>
<feature type="transmembrane region" description="Helical" evidence="1">
    <location>
        <begin position="91"/>
        <end position="115"/>
    </location>
</feature>
<sequence length="229" mass="25935">MAKLHAITHRDNFFYLTFSLTILLFGVALSHQFFDASSQRLMLSSISLVLLVSVLGVKEKLNFRKPAVFLPVAICIFIMIGYQVNIYNFDIIQLIMLAIFFSYMIYNVAVQVIFSGPVDLNKILGSICLYYLVGLTFAIIYTLCQMTIGPAFSNTTETQQWYLILPDYIYFSFVILSTVGFGDITPIQPITKFLAYFEAIIGQFYLAILVASLVSSAATQWRTKVEIKK</sequence>
<keyword evidence="1" id="KW-1133">Transmembrane helix</keyword>